<feature type="transmembrane region" description="Helical" evidence="1">
    <location>
        <begin position="124"/>
        <end position="142"/>
    </location>
</feature>
<dbReference type="RefSeq" id="WP_244804267.1">
    <property type="nucleotide sequence ID" value="NZ_JALIEA010000012.1"/>
</dbReference>
<feature type="transmembrane region" description="Helical" evidence="1">
    <location>
        <begin position="410"/>
        <end position="434"/>
    </location>
</feature>
<reference evidence="2" key="1">
    <citation type="submission" date="2022-04" db="EMBL/GenBank/DDBJ databases">
        <title>Corynebacterium kalidii LD5P10.</title>
        <authorList>
            <person name="Sun J.Q."/>
        </authorList>
    </citation>
    <scope>NUCLEOTIDE SEQUENCE</scope>
    <source>
        <strain evidence="2">LD5P10</strain>
    </source>
</reference>
<evidence type="ECO:0000313" key="2">
    <source>
        <dbReference type="EMBL" id="MCJ7858550.1"/>
    </source>
</evidence>
<gene>
    <name evidence="2" type="ORF">MUN33_07465</name>
</gene>
<proteinExistence type="predicted"/>
<feature type="transmembrane region" description="Helical" evidence="1">
    <location>
        <begin position="97"/>
        <end position="117"/>
    </location>
</feature>
<dbReference type="AlphaFoldDB" id="A0A9X1WJI2"/>
<name>A0A9X1WJI2_9CORY</name>
<feature type="transmembrane region" description="Helical" evidence="1">
    <location>
        <begin position="214"/>
        <end position="233"/>
    </location>
</feature>
<feature type="transmembrane region" description="Helical" evidence="1">
    <location>
        <begin position="379"/>
        <end position="398"/>
    </location>
</feature>
<keyword evidence="1" id="KW-0472">Membrane</keyword>
<organism evidence="2 3">
    <name type="scientific">Corynebacterium kalidii</name>
    <dbReference type="NCBI Taxonomy" id="2931982"/>
    <lineage>
        <taxon>Bacteria</taxon>
        <taxon>Bacillati</taxon>
        <taxon>Actinomycetota</taxon>
        <taxon>Actinomycetes</taxon>
        <taxon>Mycobacteriales</taxon>
        <taxon>Corynebacteriaceae</taxon>
        <taxon>Corynebacterium</taxon>
    </lineage>
</organism>
<sequence length="453" mass="48386">MPVTSTSSAAAHRPLPRRRWPAHPAVVAVGWVIAHLVPVAWIMSAGTSTGDIRYYFRGLTGAEAGAMDEYPEVGTWPARVVELVTSLGGAGTDEDTFVTGFVALSVLVSGIFTWCLWRAVRHTGSWPVWFWILFAGVSGPIFLTRLDIFPGLLVAGYAALLFAGSRRSRRSRSGWSGWSARAATALLAAATMMKLWPGVLGAALVGGFRRASTWVRVCWFFGSLAVLCVVVAVSGGVDRLLSPLTYQGDRGLQVESIAATPWVLAAALHRIVDGPAGAPVPWSITYAESKSYEISGPGTGVTLTVLTVLTAATILAAVVWALRRLVRDDWTPVRAVSFSVALIMLIIVTNKVFSPQYLVWVAPVVAVALVVARRPVVTLISVEILVTALLTTMVYPVFYDWLIANPPYEVAVVALLLRNVAVVVLAVTCVRWAFSPAGPSDRPVPAGVGNEAG</sequence>
<protein>
    <recommendedName>
        <fullName evidence="4">DUF2029 domain-containing protein</fullName>
    </recommendedName>
</protein>
<evidence type="ECO:0000313" key="3">
    <source>
        <dbReference type="Proteomes" id="UP001139207"/>
    </source>
</evidence>
<comment type="caution">
    <text evidence="2">The sequence shown here is derived from an EMBL/GenBank/DDBJ whole genome shotgun (WGS) entry which is preliminary data.</text>
</comment>
<evidence type="ECO:0008006" key="4">
    <source>
        <dbReference type="Google" id="ProtNLM"/>
    </source>
</evidence>
<dbReference type="EMBL" id="JALIEA010000012">
    <property type="protein sequence ID" value="MCJ7858550.1"/>
    <property type="molecule type" value="Genomic_DNA"/>
</dbReference>
<keyword evidence="1" id="KW-1133">Transmembrane helix</keyword>
<keyword evidence="1" id="KW-0812">Transmembrane</keyword>
<accession>A0A9X1WJI2</accession>
<evidence type="ECO:0000256" key="1">
    <source>
        <dbReference type="SAM" id="Phobius"/>
    </source>
</evidence>
<keyword evidence="3" id="KW-1185">Reference proteome</keyword>
<feature type="transmembrane region" description="Helical" evidence="1">
    <location>
        <begin position="333"/>
        <end position="349"/>
    </location>
</feature>
<feature type="transmembrane region" description="Helical" evidence="1">
    <location>
        <begin position="21"/>
        <end position="43"/>
    </location>
</feature>
<dbReference type="Proteomes" id="UP001139207">
    <property type="component" value="Unassembled WGS sequence"/>
</dbReference>
<feature type="transmembrane region" description="Helical" evidence="1">
    <location>
        <begin position="185"/>
        <end position="208"/>
    </location>
</feature>
<feature type="transmembrane region" description="Helical" evidence="1">
    <location>
        <begin position="301"/>
        <end position="321"/>
    </location>
</feature>